<dbReference type="GeneID" id="43371159"/>
<proteinExistence type="inferred from homology"/>
<name>A0A6B9F988_9EURY</name>
<organism evidence="11 12">
    <name type="scientific">Haloplanus rallus</name>
    <dbReference type="NCBI Taxonomy" id="1816183"/>
    <lineage>
        <taxon>Archaea</taxon>
        <taxon>Methanobacteriati</taxon>
        <taxon>Methanobacteriota</taxon>
        <taxon>Stenosarchaea group</taxon>
        <taxon>Halobacteria</taxon>
        <taxon>Halobacteriales</taxon>
        <taxon>Haloferacaceae</taxon>
        <taxon>Haloplanus</taxon>
    </lineage>
</organism>
<sequence length="225" mass="23785">MEVVVNAATSVDGKLSTRERRQVRISGEADFDRVDRLRAAADAVLVGVGTVLADDPHLGVKSEDRRVERLRNGRPANPARVVADSRARTPTDATVLDDDAATYLLVSEAAPDDRLDTLRDAGADVTAIRAGEERVDLPVALAALDDAGVDRLLAEGGGELVFSLFEAGLVDELSVFVGSLVVGGRDAPTLADGEGFVEAFPALDLVDVDRVGDGVVLRYRVDGRP</sequence>
<dbReference type="KEGG" id="hra:EI982_16385"/>
<accession>A0A6B9F988</accession>
<evidence type="ECO:0000313" key="12">
    <source>
        <dbReference type="Proteomes" id="UP000428325"/>
    </source>
</evidence>
<dbReference type="RefSeq" id="WP_157690706.1">
    <property type="nucleotide sequence ID" value="NZ_CP034345.1"/>
</dbReference>
<dbReference type="InterPro" id="IPR050765">
    <property type="entry name" value="Riboflavin_Biosynth_HTPR"/>
</dbReference>
<evidence type="ECO:0000313" key="11">
    <source>
        <dbReference type="EMBL" id="QGX96242.1"/>
    </source>
</evidence>
<evidence type="ECO:0000256" key="1">
    <source>
        <dbReference type="ARBA" id="ARBA00005104"/>
    </source>
</evidence>
<comment type="pathway">
    <text evidence="1">Cofactor biosynthesis; riboflavin biosynthesis.</text>
</comment>
<dbReference type="InterPro" id="IPR024072">
    <property type="entry name" value="DHFR-like_dom_sf"/>
</dbReference>
<dbReference type="PANTHER" id="PTHR38011">
    <property type="entry name" value="DIHYDROFOLATE REDUCTASE FAMILY PROTEIN (AFU_ORTHOLOGUE AFUA_8G06820)"/>
    <property type="match status" value="1"/>
</dbReference>
<keyword evidence="12" id="KW-1185">Reference proteome</keyword>
<dbReference type="GO" id="GO:0050661">
    <property type="term" value="F:NADP binding"/>
    <property type="evidence" value="ECO:0007669"/>
    <property type="project" value="InterPro"/>
</dbReference>
<evidence type="ECO:0000256" key="6">
    <source>
        <dbReference type="ARBA" id="ARBA00023002"/>
    </source>
</evidence>
<keyword evidence="6 11" id="KW-0560">Oxidoreductase</keyword>
<comment type="subunit">
    <text evidence="3">Homodimer.</text>
</comment>
<keyword evidence="5" id="KW-0521">NADP</keyword>
<protein>
    <recommendedName>
        <fullName evidence="9">2,5-diamino-6-(ribosylamino)-4(3H)-pyrimidinone 5'-phosphate reductase</fullName>
        <ecNumber evidence="9">1.1.1.302</ecNumber>
    </recommendedName>
</protein>
<dbReference type="UniPathway" id="UPA00275"/>
<dbReference type="Pfam" id="PF01872">
    <property type="entry name" value="RibD_C"/>
    <property type="match status" value="1"/>
</dbReference>
<feature type="domain" description="Bacterial bifunctional deaminase-reductase C-terminal" evidence="10">
    <location>
        <begin position="3"/>
        <end position="217"/>
    </location>
</feature>
<dbReference type="GO" id="GO:0009231">
    <property type="term" value="P:riboflavin biosynthetic process"/>
    <property type="evidence" value="ECO:0007669"/>
    <property type="project" value="UniProtKB-UniPathway"/>
</dbReference>
<evidence type="ECO:0000256" key="4">
    <source>
        <dbReference type="ARBA" id="ARBA00022619"/>
    </source>
</evidence>
<dbReference type="PANTHER" id="PTHR38011:SF7">
    <property type="entry name" value="2,5-DIAMINO-6-RIBOSYLAMINO-4(3H)-PYRIMIDINONE 5'-PHOSPHATE REDUCTASE"/>
    <property type="match status" value="1"/>
</dbReference>
<dbReference type="InterPro" id="IPR002734">
    <property type="entry name" value="RibDG_C"/>
</dbReference>
<evidence type="ECO:0000259" key="10">
    <source>
        <dbReference type="Pfam" id="PF01872"/>
    </source>
</evidence>
<dbReference type="EMBL" id="CP034345">
    <property type="protein sequence ID" value="QGX96242.1"/>
    <property type="molecule type" value="Genomic_DNA"/>
</dbReference>
<keyword evidence="4" id="KW-0686">Riboflavin biosynthesis</keyword>
<dbReference type="EC" id="1.1.1.302" evidence="9"/>
<comment type="catalytic activity">
    <reaction evidence="7">
        <text>2,5-diamino-6-(1-D-ribitylamino)pyrimidin-4(3H)-one 5'-phosphate + NAD(+) = 2,5-diamino-6-(1-D-ribosylamino)pyrimidin-4(3H)-one 5'-phosphate + NADH + H(+)</text>
        <dbReference type="Rhea" id="RHEA:27274"/>
        <dbReference type="ChEBI" id="CHEBI:15378"/>
        <dbReference type="ChEBI" id="CHEBI:57540"/>
        <dbReference type="ChEBI" id="CHEBI:57945"/>
        <dbReference type="ChEBI" id="CHEBI:58890"/>
        <dbReference type="ChEBI" id="CHEBI:59545"/>
        <dbReference type="EC" id="1.1.1.302"/>
    </reaction>
</comment>
<evidence type="ECO:0000256" key="5">
    <source>
        <dbReference type="ARBA" id="ARBA00022857"/>
    </source>
</evidence>
<evidence type="ECO:0000256" key="9">
    <source>
        <dbReference type="NCBIfam" id="TIGR01508"/>
    </source>
</evidence>
<comment type="similarity">
    <text evidence="2">Belongs to the HTP reductase family.</text>
</comment>
<dbReference type="Proteomes" id="UP000428325">
    <property type="component" value="Chromosome"/>
</dbReference>
<evidence type="ECO:0000256" key="7">
    <source>
        <dbReference type="ARBA" id="ARBA00047550"/>
    </source>
</evidence>
<dbReference type="AlphaFoldDB" id="A0A6B9F988"/>
<dbReference type="OrthoDB" id="10178at2157"/>
<gene>
    <name evidence="11" type="ORF">EI982_16385</name>
</gene>
<dbReference type="SUPFAM" id="SSF53597">
    <property type="entry name" value="Dihydrofolate reductase-like"/>
    <property type="match status" value="1"/>
</dbReference>
<dbReference type="GO" id="GO:0008703">
    <property type="term" value="F:5-amino-6-(5-phosphoribosylamino)uracil reductase activity"/>
    <property type="evidence" value="ECO:0007669"/>
    <property type="project" value="InterPro"/>
</dbReference>
<dbReference type="NCBIfam" id="TIGR01508">
    <property type="entry name" value="rib_reduct_arch"/>
    <property type="match status" value="1"/>
</dbReference>
<dbReference type="InterPro" id="IPR006401">
    <property type="entry name" value="Rib_reduct_arc"/>
</dbReference>
<reference evidence="11 12" key="1">
    <citation type="submission" date="2018-12" db="EMBL/GenBank/DDBJ databases">
        <title>Complete genome sequence of Haloplanus rallus MBLA0036.</title>
        <authorList>
            <person name="Nam Y.-d."/>
            <person name="Kang J."/>
            <person name="Chung W.-H."/>
            <person name="Park Y.S."/>
        </authorList>
    </citation>
    <scope>NUCLEOTIDE SEQUENCE [LARGE SCALE GENOMIC DNA]</scope>
    <source>
        <strain evidence="11 12">MBLA0036</strain>
    </source>
</reference>
<evidence type="ECO:0000256" key="2">
    <source>
        <dbReference type="ARBA" id="ARBA00009723"/>
    </source>
</evidence>
<dbReference type="NCBIfam" id="TIGR00227">
    <property type="entry name" value="ribD_Cterm"/>
    <property type="match status" value="1"/>
</dbReference>
<comment type="catalytic activity">
    <reaction evidence="8">
        <text>2,5-diamino-6-(1-D-ribitylamino)pyrimidin-4(3H)-one 5'-phosphate + NADP(+) = 2,5-diamino-6-(1-D-ribosylamino)pyrimidin-4(3H)-one 5'-phosphate + NADPH + H(+)</text>
        <dbReference type="Rhea" id="RHEA:27278"/>
        <dbReference type="ChEBI" id="CHEBI:15378"/>
        <dbReference type="ChEBI" id="CHEBI:57783"/>
        <dbReference type="ChEBI" id="CHEBI:58349"/>
        <dbReference type="ChEBI" id="CHEBI:58890"/>
        <dbReference type="ChEBI" id="CHEBI:59545"/>
        <dbReference type="EC" id="1.1.1.302"/>
    </reaction>
</comment>
<evidence type="ECO:0000256" key="8">
    <source>
        <dbReference type="ARBA" id="ARBA00049020"/>
    </source>
</evidence>
<dbReference type="Gene3D" id="3.40.430.10">
    <property type="entry name" value="Dihydrofolate Reductase, subunit A"/>
    <property type="match status" value="1"/>
</dbReference>
<evidence type="ECO:0000256" key="3">
    <source>
        <dbReference type="ARBA" id="ARBA00011738"/>
    </source>
</evidence>
<dbReference type="InterPro" id="IPR011549">
    <property type="entry name" value="RibD_C"/>
</dbReference>